<name>A0A5K3FKV7_MESCO</name>
<dbReference type="PANTHER" id="PTHR13052:SF3">
    <property type="entry name" value="NUCLEAR FACTOR RELATED TO KAPPA-B-BINDING PROTEIN"/>
    <property type="match status" value="1"/>
</dbReference>
<dbReference type="GO" id="GO:0002020">
    <property type="term" value="F:protease binding"/>
    <property type="evidence" value="ECO:0007669"/>
    <property type="project" value="TreeGrafter"/>
</dbReference>
<dbReference type="InterPro" id="IPR025220">
    <property type="entry name" value="NFRKB_WH_1"/>
</dbReference>
<dbReference type="GO" id="GO:0031011">
    <property type="term" value="C:Ino80 complex"/>
    <property type="evidence" value="ECO:0007669"/>
    <property type="project" value="InterPro"/>
</dbReference>
<feature type="region of interest" description="Disordered" evidence="1">
    <location>
        <begin position="680"/>
        <end position="728"/>
    </location>
</feature>
<dbReference type="Pfam" id="PF14465">
    <property type="entry name" value="WHD_1st_NFRKB"/>
    <property type="match status" value="1"/>
</dbReference>
<dbReference type="WBParaSite" id="MCU_009091-RB">
    <property type="protein sequence ID" value="MCU_009091-RB"/>
    <property type="gene ID" value="MCU_009091"/>
</dbReference>
<protein>
    <submittedName>
        <fullName evidence="4">NFRKB_winged domain-containing protein</fullName>
    </submittedName>
</protein>
<evidence type="ECO:0000256" key="1">
    <source>
        <dbReference type="SAM" id="MobiDB-lite"/>
    </source>
</evidence>
<feature type="compositionally biased region" description="Basic residues" evidence="1">
    <location>
        <begin position="196"/>
        <end position="210"/>
    </location>
</feature>
<reference evidence="4" key="1">
    <citation type="submission" date="2019-11" db="UniProtKB">
        <authorList>
            <consortium name="WormBaseParasite"/>
        </authorList>
    </citation>
    <scope>IDENTIFICATION</scope>
</reference>
<sequence>MDQPLAKDTKVATNVADELVNSTPSQPLLGPLFRSPPDISTDVSLNDRILMFSETLKKERRATMEQLFSRLKLLRSILAKKTALNIPITEREAKCLSRLSNLHVDADALYTKSKQIFEKVVRASELGDNDLLNSISLLPQCDLTPSEVNEELDFEKMISEYSEKRQLGIVDEDIDGIQLSDIIQAVEVERGFVKMSKKTKRRNTKTKAITKRNGQSSSEKSQIKKPRSRGQLQNFPSSLTQYVRGFFNVLRIMLLAMSEEGGLSTDQLCEFVHVWNSSTRVQRTNSPWINRCPDWSQVVRHALSLLSGRSGHSTLSRLMSKSSASADLMHLLPSAFVTLDSNTHTWYWEGSGLDDESETALLARLFTLWARKDGGLREAMSQLMMDDASSQTTLRNRRRADDAERDGVDEEEDDDGSESEGEKNGKAVNIDRVAPPYFSTDWQCKLSTPEQRRMFQIQESERYSRPWSPYVYNQHGYASVVGPVRTLGGSQVNGRSRAAMSARDHPLLRPDRPPWVSISEIVRDAVARLPNGEGTRPEIAMLVQDSGYLVPHFNHKQLSQCISSALDRLQGGGVNSPVMYDPIQRLWIYRYRHLSPPDFYHLYKDQIAAQRERFSQTYPNGVATGGNARKVPNRPPPSNTGDAFDDRHIPDIDELTQESQYPIDERSKWYEEDADYCSSGGEFNLDDGEDLEDGRDRVSRGRGGAGSTFFSQPRRMTLLYKHKHPGPL</sequence>
<dbReference type="InterPro" id="IPR057748">
    <property type="entry name" value="NFRKB_WH_2"/>
</dbReference>
<organism evidence="4">
    <name type="scientific">Mesocestoides corti</name>
    <name type="common">Flatworm</name>
    <dbReference type="NCBI Taxonomy" id="53468"/>
    <lineage>
        <taxon>Eukaryota</taxon>
        <taxon>Metazoa</taxon>
        <taxon>Spiralia</taxon>
        <taxon>Lophotrochozoa</taxon>
        <taxon>Platyhelminthes</taxon>
        <taxon>Cestoda</taxon>
        <taxon>Eucestoda</taxon>
        <taxon>Cyclophyllidea</taxon>
        <taxon>Mesocestoididae</taxon>
        <taxon>Mesocestoides</taxon>
    </lineage>
</organism>
<dbReference type="InterPro" id="IPR024867">
    <property type="entry name" value="NFRKB"/>
</dbReference>
<proteinExistence type="predicted"/>
<dbReference type="AlphaFoldDB" id="A0A5K3FKV7"/>
<dbReference type="Pfam" id="PF25793">
    <property type="entry name" value="WHD_2nd_NFRKB"/>
    <property type="match status" value="1"/>
</dbReference>
<feature type="region of interest" description="Disordered" evidence="1">
    <location>
        <begin position="196"/>
        <end position="233"/>
    </location>
</feature>
<evidence type="ECO:0000259" key="3">
    <source>
        <dbReference type="Pfam" id="PF25793"/>
    </source>
</evidence>
<evidence type="ECO:0000313" key="4">
    <source>
        <dbReference type="WBParaSite" id="MCU_009091-RB"/>
    </source>
</evidence>
<feature type="domain" description="Nuclear factor related to kappa-B-binding protein winged helix-like" evidence="2">
    <location>
        <begin position="246"/>
        <end position="369"/>
    </location>
</feature>
<dbReference type="InterPro" id="IPR038106">
    <property type="entry name" value="NFRKB_winged_sf"/>
</dbReference>
<dbReference type="PANTHER" id="PTHR13052">
    <property type="entry name" value="NFRKB-RELATED"/>
    <property type="match status" value="1"/>
</dbReference>
<evidence type="ECO:0000259" key="2">
    <source>
        <dbReference type="Pfam" id="PF14465"/>
    </source>
</evidence>
<feature type="region of interest" description="Disordered" evidence="1">
    <location>
        <begin position="385"/>
        <end position="430"/>
    </location>
</feature>
<feature type="compositionally biased region" description="Acidic residues" evidence="1">
    <location>
        <begin position="407"/>
        <end position="419"/>
    </location>
</feature>
<dbReference type="Gene3D" id="1.10.10.2430">
    <property type="entry name" value="NFRKB winged helix-like domain"/>
    <property type="match status" value="1"/>
</dbReference>
<feature type="compositionally biased region" description="Acidic residues" evidence="1">
    <location>
        <begin position="684"/>
        <end position="693"/>
    </location>
</feature>
<feature type="region of interest" description="Disordered" evidence="1">
    <location>
        <begin position="618"/>
        <end position="647"/>
    </location>
</feature>
<accession>A0A5K3FKV7</accession>
<feature type="domain" description="Nuclear factor related to kappa-B-binding protein second winged helix" evidence="3">
    <location>
        <begin position="452"/>
        <end position="594"/>
    </location>
</feature>